<keyword evidence="2" id="KW-1185">Reference proteome</keyword>
<dbReference type="SUPFAM" id="SSF55729">
    <property type="entry name" value="Acyl-CoA N-acyltransferases (Nat)"/>
    <property type="match status" value="1"/>
</dbReference>
<dbReference type="InterPro" id="IPR016181">
    <property type="entry name" value="Acyl_CoA_acyltransferase"/>
</dbReference>
<evidence type="ECO:0000313" key="2">
    <source>
        <dbReference type="Proteomes" id="UP000322791"/>
    </source>
</evidence>
<dbReference type="AlphaFoldDB" id="A0A5D6UUL3"/>
<comment type="caution">
    <text evidence="1">The sequence shown here is derived from an EMBL/GenBank/DDBJ whole genome shotgun (WGS) entry which is preliminary data.</text>
</comment>
<evidence type="ECO:0000313" key="1">
    <source>
        <dbReference type="EMBL" id="TYZ07421.1"/>
    </source>
</evidence>
<dbReference type="RefSeq" id="WP_149071898.1">
    <property type="nucleotide sequence ID" value="NZ_VTHL01000017.1"/>
</dbReference>
<protein>
    <recommendedName>
        <fullName evidence="3">GNAT family N-acetyltransferase</fullName>
    </recommendedName>
</protein>
<name>A0A5D6UUL3_9BACT</name>
<evidence type="ECO:0008006" key="3">
    <source>
        <dbReference type="Google" id="ProtNLM"/>
    </source>
</evidence>
<accession>A0A5D6UUL3</accession>
<organism evidence="1 2">
    <name type="scientific">Hymenobacter lutimineralis</name>
    <dbReference type="NCBI Taxonomy" id="2606448"/>
    <lineage>
        <taxon>Bacteria</taxon>
        <taxon>Pseudomonadati</taxon>
        <taxon>Bacteroidota</taxon>
        <taxon>Cytophagia</taxon>
        <taxon>Cytophagales</taxon>
        <taxon>Hymenobacteraceae</taxon>
        <taxon>Hymenobacter</taxon>
    </lineage>
</organism>
<dbReference type="Proteomes" id="UP000322791">
    <property type="component" value="Unassembled WGS sequence"/>
</dbReference>
<sequence length="353" mass="39952">MLYCLPYDHQLPESFWQIPARVYAPEAAAPRESPEVLAAVVAEEAGRHTIQVYTDHASVRLLGIFPDDGPDAFFGLWETLPDAALNQQAFAQLAAEAKRRGYRRLVGPLCFTTFHRYRLRLGAAPSWGQFDAEPVNPAYYAGLLTDSGFTPTLTFESRLLQPAVVPTVYDNKAALLAQLQQVPFEFLPLTPDVWQEHEAAIFELVQAIYGANPAYRPVSAAQFKLLYNRTYAEKLCPHTSVLLRERSTGKLVAQSFCNPNYAPLNLPATEPATFQRHYPLLPHRTLLAKTVGVHPDYRQQGLMSYLGAYGMVSFREYYDDIIFCLMRTDNFSRHFTDGFPYETAHYALYAREL</sequence>
<proteinExistence type="predicted"/>
<dbReference type="EMBL" id="VTHL01000017">
    <property type="protein sequence ID" value="TYZ07421.1"/>
    <property type="molecule type" value="Genomic_DNA"/>
</dbReference>
<dbReference type="Gene3D" id="3.40.630.30">
    <property type="match status" value="1"/>
</dbReference>
<reference evidence="1 2" key="1">
    <citation type="submission" date="2019-08" db="EMBL/GenBank/DDBJ databases">
        <authorList>
            <person name="Seo M.-J."/>
        </authorList>
    </citation>
    <scope>NUCLEOTIDE SEQUENCE [LARGE SCALE GENOMIC DNA]</scope>
    <source>
        <strain evidence="1 2">KIGAM108</strain>
    </source>
</reference>
<gene>
    <name evidence="1" type="ORF">FY528_15265</name>
</gene>